<reference evidence="6" key="3">
    <citation type="journal article" date="2017" name="Nature">
        <title>Genome sequence of the progenitor of the wheat D genome Aegilops tauschii.</title>
        <authorList>
            <person name="Luo M.C."/>
            <person name="Gu Y.Q."/>
            <person name="Puiu D."/>
            <person name="Wang H."/>
            <person name="Twardziok S.O."/>
            <person name="Deal K.R."/>
            <person name="Huo N."/>
            <person name="Zhu T."/>
            <person name="Wang L."/>
            <person name="Wang Y."/>
            <person name="McGuire P.E."/>
            <person name="Liu S."/>
            <person name="Long H."/>
            <person name="Ramasamy R.K."/>
            <person name="Rodriguez J.C."/>
            <person name="Van S.L."/>
            <person name="Yuan L."/>
            <person name="Wang Z."/>
            <person name="Xia Z."/>
            <person name="Xiao L."/>
            <person name="Anderson O.D."/>
            <person name="Ouyang S."/>
            <person name="Liang Y."/>
            <person name="Zimin A.V."/>
            <person name="Pertea G."/>
            <person name="Qi P."/>
            <person name="Bennetzen J.L."/>
            <person name="Dai X."/>
            <person name="Dawson M.W."/>
            <person name="Muller H.G."/>
            <person name="Kugler K."/>
            <person name="Rivarola-Duarte L."/>
            <person name="Spannagl M."/>
            <person name="Mayer K.F.X."/>
            <person name="Lu F.H."/>
            <person name="Bevan M.W."/>
            <person name="Leroy P."/>
            <person name="Li P."/>
            <person name="You F.M."/>
            <person name="Sun Q."/>
            <person name="Liu Z."/>
            <person name="Lyons E."/>
            <person name="Wicker T."/>
            <person name="Salzberg S.L."/>
            <person name="Devos K.M."/>
            <person name="Dvorak J."/>
        </authorList>
    </citation>
    <scope>NUCLEOTIDE SEQUENCE [LARGE SCALE GENOMIC DNA]</scope>
    <source>
        <strain evidence="6">cv. AL8/78</strain>
    </source>
</reference>
<feature type="compositionally biased region" description="Low complexity" evidence="4">
    <location>
        <begin position="351"/>
        <end position="364"/>
    </location>
</feature>
<reference evidence="7" key="1">
    <citation type="journal article" date="2014" name="Science">
        <title>Ancient hybridizations among the ancestral genomes of bread wheat.</title>
        <authorList>
            <consortium name="International Wheat Genome Sequencing Consortium,"/>
            <person name="Marcussen T."/>
            <person name="Sandve S.R."/>
            <person name="Heier L."/>
            <person name="Spannagl M."/>
            <person name="Pfeifer M."/>
            <person name="Jakobsen K.S."/>
            <person name="Wulff B.B."/>
            <person name="Steuernagel B."/>
            <person name="Mayer K.F."/>
            <person name="Olsen O.A."/>
        </authorList>
    </citation>
    <scope>NUCLEOTIDE SEQUENCE [LARGE SCALE GENOMIC DNA]</scope>
    <source>
        <strain evidence="7">cv. AL8/78</strain>
    </source>
</reference>
<organism evidence="6 7">
    <name type="scientific">Aegilops tauschii subsp. strangulata</name>
    <name type="common">Goatgrass</name>
    <dbReference type="NCBI Taxonomy" id="200361"/>
    <lineage>
        <taxon>Eukaryota</taxon>
        <taxon>Viridiplantae</taxon>
        <taxon>Streptophyta</taxon>
        <taxon>Embryophyta</taxon>
        <taxon>Tracheophyta</taxon>
        <taxon>Spermatophyta</taxon>
        <taxon>Magnoliopsida</taxon>
        <taxon>Liliopsida</taxon>
        <taxon>Poales</taxon>
        <taxon>Poaceae</taxon>
        <taxon>BOP clade</taxon>
        <taxon>Pooideae</taxon>
        <taxon>Triticodae</taxon>
        <taxon>Triticeae</taxon>
        <taxon>Triticinae</taxon>
        <taxon>Aegilops</taxon>
    </lineage>
</organism>
<dbReference type="PANTHER" id="PTHR11467">
    <property type="entry name" value="HISTONE H1"/>
    <property type="match status" value="1"/>
</dbReference>
<evidence type="ECO:0000256" key="4">
    <source>
        <dbReference type="SAM" id="MobiDB-lite"/>
    </source>
</evidence>
<dbReference type="GO" id="GO:0045910">
    <property type="term" value="P:negative regulation of DNA recombination"/>
    <property type="evidence" value="ECO:0007669"/>
    <property type="project" value="TreeGrafter"/>
</dbReference>
<dbReference type="PROSITE" id="PS00354">
    <property type="entry name" value="HMGI_Y"/>
    <property type="match status" value="2"/>
</dbReference>
<evidence type="ECO:0000256" key="2">
    <source>
        <dbReference type="ARBA" id="ARBA00023125"/>
    </source>
</evidence>
<evidence type="ECO:0000259" key="5">
    <source>
        <dbReference type="SMART" id="SM00526"/>
    </source>
</evidence>
<evidence type="ECO:0000313" key="7">
    <source>
        <dbReference type="Proteomes" id="UP000015105"/>
    </source>
</evidence>
<dbReference type="InterPro" id="IPR000637">
    <property type="entry name" value="HMGI/Y_DNA-bd_CS"/>
</dbReference>
<reference evidence="7" key="2">
    <citation type="journal article" date="2017" name="Nat. Plants">
        <title>The Aegilops tauschii genome reveals multiple impacts of transposons.</title>
        <authorList>
            <person name="Zhao G."/>
            <person name="Zou C."/>
            <person name="Li K."/>
            <person name="Wang K."/>
            <person name="Li T."/>
            <person name="Gao L."/>
            <person name="Zhang X."/>
            <person name="Wang H."/>
            <person name="Yang Z."/>
            <person name="Liu X."/>
            <person name="Jiang W."/>
            <person name="Mao L."/>
            <person name="Kong X."/>
            <person name="Jiao Y."/>
            <person name="Jia J."/>
        </authorList>
    </citation>
    <scope>NUCLEOTIDE SEQUENCE [LARGE SCALE GENOMIC DNA]</scope>
    <source>
        <strain evidence="7">cv. AL8/78</strain>
    </source>
</reference>
<dbReference type="GO" id="GO:0030261">
    <property type="term" value="P:chromosome condensation"/>
    <property type="evidence" value="ECO:0007669"/>
    <property type="project" value="TreeGrafter"/>
</dbReference>
<feature type="compositionally biased region" description="Low complexity" evidence="4">
    <location>
        <begin position="29"/>
        <end position="41"/>
    </location>
</feature>
<evidence type="ECO:0000256" key="1">
    <source>
        <dbReference type="ARBA" id="ARBA00004123"/>
    </source>
</evidence>
<dbReference type="SMART" id="SM00384">
    <property type="entry name" value="AT_hook"/>
    <property type="match status" value="6"/>
</dbReference>
<dbReference type="SUPFAM" id="SSF46785">
    <property type="entry name" value="Winged helix' DNA-binding domain"/>
    <property type="match status" value="1"/>
</dbReference>
<feature type="region of interest" description="Disordered" evidence="4">
    <location>
        <begin position="420"/>
        <end position="501"/>
    </location>
</feature>
<evidence type="ECO:0000313" key="6">
    <source>
        <dbReference type="EnsemblPlants" id="AET5Gv20939100.2"/>
    </source>
</evidence>
<feature type="compositionally biased region" description="Low complexity" evidence="4">
    <location>
        <begin position="309"/>
        <end position="323"/>
    </location>
</feature>
<sequence length="501" mass="52837">DESINHPPRPSIKKKKIITPLTGRQGKMAATSPSAAPPATAGDCPHPTYTEMITQALTELGGTSGRIAIAAFILSRFTGLPATHDKLLKANLRRLVSEGVVRGYGSKSRSCYVFPASDTRGRGRPSKPNNKDLSDLDLEDDTTATPLPKNLNLHESSEMIWPARQRRNSGSGSGSQPQQNYSDPGLDGFQSNSSSGEDDVDDDEYTPHKRGTGRPRKILRGRGRPRKDEQQSQSQAKHPPTPTATASSTGGMQQSEAEAAAAEPRKVALSANGDAASPSTKSGRGRPRKIPGGRGRPRKDEQQSLAKHSPTPAASTGKAAAAAEHPPTPLSTDGIKRGRGRPRKEADKGGSTKAGPPAPAASAGVKRSRGRPRVYRPMPVKTGDELENPVSVDVALENPRMHRPSSADIVSMVMKRGIPAKARDARPAEAGDAIPAKARYARPAEAGDATPAEETGGAASTGIKRPRGRPRKEKPAAAMSAQAGDAVSAGIKRGRGRPRKK</sequence>
<reference evidence="6" key="4">
    <citation type="submission" date="2019-03" db="UniProtKB">
        <authorList>
            <consortium name="EnsemblPlants"/>
        </authorList>
    </citation>
    <scope>IDENTIFICATION</scope>
</reference>
<dbReference type="PANTHER" id="PTHR11467:SF98">
    <property type="entry name" value="H15 DOMAIN-CONTAINING PROTEIN"/>
    <property type="match status" value="1"/>
</dbReference>
<feature type="region of interest" description="Disordered" evidence="4">
    <location>
        <begin position="1"/>
        <end position="42"/>
    </location>
</feature>
<dbReference type="GO" id="GO:0031492">
    <property type="term" value="F:nucleosomal DNA binding"/>
    <property type="evidence" value="ECO:0007669"/>
    <property type="project" value="TreeGrafter"/>
</dbReference>
<dbReference type="Gramene" id="AET5Gv20939100.2">
    <property type="protein sequence ID" value="AET5Gv20939100.2"/>
    <property type="gene ID" value="AET5Gv20939100"/>
</dbReference>
<dbReference type="GO" id="GO:0006334">
    <property type="term" value="P:nucleosome assembly"/>
    <property type="evidence" value="ECO:0007669"/>
    <property type="project" value="InterPro"/>
</dbReference>
<dbReference type="InterPro" id="IPR005818">
    <property type="entry name" value="Histone_H1/H5_H15"/>
</dbReference>
<name>A0A453LX77_AEGTS</name>
<feature type="domain" description="H15" evidence="5">
    <location>
        <begin position="43"/>
        <end position="106"/>
    </location>
</feature>
<dbReference type="STRING" id="200361.A0A453LX77"/>
<accession>A0A453LX77</accession>
<proteinExistence type="predicted"/>
<evidence type="ECO:0000256" key="3">
    <source>
        <dbReference type="ARBA" id="ARBA00023242"/>
    </source>
</evidence>
<dbReference type="Proteomes" id="UP000015105">
    <property type="component" value="Chromosome 5D"/>
</dbReference>
<keyword evidence="7" id="KW-1185">Reference proteome</keyword>
<dbReference type="Pfam" id="PF00538">
    <property type="entry name" value="Linker_histone"/>
    <property type="match status" value="1"/>
</dbReference>
<comment type="subcellular location">
    <subcellularLocation>
        <location evidence="1">Nucleus</location>
    </subcellularLocation>
</comment>
<reference evidence="6" key="5">
    <citation type="journal article" date="2021" name="G3 (Bethesda)">
        <title>Aegilops tauschii genome assembly Aet v5.0 features greater sequence contiguity and improved annotation.</title>
        <authorList>
            <person name="Wang L."/>
            <person name="Zhu T."/>
            <person name="Rodriguez J.C."/>
            <person name="Deal K.R."/>
            <person name="Dubcovsky J."/>
            <person name="McGuire P.E."/>
            <person name="Lux T."/>
            <person name="Spannagl M."/>
            <person name="Mayer K.F.X."/>
            <person name="Baldrich P."/>
            <person name="Meyers B.C."/>
            <person name="Huo N."/>
            <person name="Gu Y.Q."/>
            <person name="Zhou H."/>
            <person name="Devos K.M."/>
            <person name="Bennetzen J.L."/>
            <person name="Unver T."/>
            <person name="Budak H."/>
            <person name="Gulick P.J."/>
            <person name="Galiba G."/>
            <person name="Kalapos B."/>
            <person name="Nelson D.R."/>
            <person name="Li P."/>
            <person name="You F.M."/>
            <person name="Luo M.C."/>
            <person name="Dvorak J."/>
        </authorList>
    </citation>
    <scope>NUCLEOTIDE SEQUENCE [LARGE SCALE GENOMIC DNA]</scope>
    <source>
        <strain evidence="6">cv. AL8/78</strain>
    </source>
</reference>
<dbReference type="GO" id="GO:0006355">
    <property type="term" value="P:regulation of DNA-templated transcription"/>
    <property type="evidence" value="ECO:0007669"/>
    <property type="project" value="InterPro"/>
</dbReference>
<feature type="compositionally biased region" description="Basic residues" evidence="4">
    <location>
        <begin position="492"/>
        <end position="501"/>
    </location>
</feature>
<feature type="compositionally biased region" description="Basic residues" evidence="4">
    <location>
        <begin position="283"/>
        <end position="297"/>
    </location>
</feature>
<dbReference type="Gene3D" id="1.10.10.10">
    <property type="entry name" value="Winged helix-like DNA-binding domain superfamily/Winged helix DNA-binding domain"/>
    <property type="match status" value="1"/>
</dbReference>
<feature type="compositionally biased region" description="Low complexity" evidence="4">
    <location>
        <begin position="168"/>
        <end position="180"/>
    </location>
</feature>
<dbReference type="InterPro" id="IPR017956">
    <property type="entry name" value="AT_hook_DNA-bd_motif"/>
</dbReference>
<dbReference type="InterPro" id="IPR036390">
    <property type="entry name" value="WH_DNA-bd_sf"/>
</dbReference>
<dbReference type="SMART" id="SM00526">
    <property type="entry name" value="H15"/>
    <property type="match status" value="1"/>
</dbReference>
<feature type="compositionally biased region" description="Basic residues" evidence="4">
    <location>
        <begin position="208"/>
        <end position="225"/>
    </location>
</feature>
<dbReference type="GO" id="GO:0003690">
    <property type="term" value="F:double-stranded DNA binding"/>
    <property type="evidence" value="ECO:0007669"/>
    <property type="project" value="TreeGrafter"/>
</dbReference>
<protein>
    <recommendedName>
        <fullName evidence="5">H15 domain-containing protein</fullName>
    </recommendedName>
</protein>
<keyword evidence="2" id="KW-0238">DNA-binding</keyword>
<dbReference type="AlphaFoldDB" id="A0A453LX77"/>
<dbReference type="EnsemblPlants" id="AET5Gv20939100.2">
    <property type="protein sequence ID" value="AET5Gv20939100.2"/>
    <property type="gene ID" value="AET5Gv20939100"/>
</dbReference>
<feature type="region of interest" description="Disordered" evidence="4">
    <location>
        <begin position="112"/>
        <end position="386"/>
    </location>
</feature>
<dbReference type="GO" id="GO:0000786">
    <property type="term" value="C:nucleosome"/>
    <property type="evidence" value="ECO:0007669"/>
    <property type="project" value="InterPro"/>
</dbReference>
<dbReference type="GO" id="GO:0005730">
    <property type="term" value="C:nucleolus"/>
    <property type="evidence" value="ECO:0007669"/>
    <property type="project" value="TreeGrafter"/>
</dbReference>
<keyword evidence="3" id="KW-0539">Nucleus</keyword>
<dbReference type="InterPro" id="IPR036388">
    <property type="entry name" value="WH-like_DNA-bd_sf"/>
</dbReference>
<dbReference type="PRINTS" id="PR00929">
    <property type="entry name" value="ATHOOK"/>
</dbReference>